<organism evidence="7 8">
    <name type="scientific">Glaciimonas soli</name>
    <dbReference type="NCBI Taxonomy" id="2590999"/>
    <lineage>
        <taxon>Bacteria</taxon>
        <taxon>Pseudomonadati</taxon>
        <taxon>Pseudomonadota</taxon>
        <taxon>Betaproteobacteria</taxon>
        <taxon>Burkholderiales</taxon>
        <taxon>Oxalobacteraceae</taxon>
        <taxon>Glaciimonas</taxon>
    </lineage>
</organism>
<evidence type="ECO:0000313" key="7">
    <source>
        <dbReference type="EMBL" id="MQQ99580.1"/>
    </source>
</evidence>
<feature type="domain" description="JmjC" evidence="6">
    <location>
        <begin position="95"/>
        <end position="221"/>
    </location>
</feature>
<dbReference type="InterPro" id="IPR046799">
    <property type="entry name" value="ROXA-like_wH"/>
</dbReference>
<proteinExistence type="predicted"/>
<dbReference type="PANTHER" id="PTHR13096:SF8">
    <property type="entry name" value="RIBOSOMAL OXYGENASE 1"/>
    <property type="match status" value="1"/>
</dbReference>
<evidence type="ECO:0000313" key="8">
    <source>
        <dbReference type="Proteomes" id="UP000451565"/>
    </source>
</evidence>
<evidence type="ECO:0000256" key="4">
    <source>
        <dbReference type="ARBA" id="ARBA00023002"/>
    </source>
</evidence>
<dbReference type="InterPro" id="IPR039994">
    <property type="entry name" value="NO66-like"/>
</dbReference>
<sequence length="373" mass="41776">MKNFTLLGGLSPAQFLRDYWHKKPLLIRQAFPGFTAPLSPEALFEMAAREDVESRLITHVKKEWQVTHGQDIKLPTLSQKEWTLLVQGVNLHDDATDALLRQFRFIPDARLDDLMISFATDGGGVGPHFDSYDVFLLQAHGQRRWKIGAGQDLTLVKGSALKILKNFTPDEEFVLEPGDMLYLPPQYAHDGVAIGECMTYSIGFRAPPFQELGEAFLQFMSDSIALPGRYADPDLTPTKHPAEISRNMLSQISDELNKVRFTEDDITIFVGEYLSEPKAQVFFESPAKPLTLARFTASIAKRGVSLSRKTQMLYRGKHVFINGESFAAGAEDKVSLCVLADQRRLDGEAAAQVSTDVLEALYTWYEDGWVNLG</sequence>
<gene>
    <name evidence="7" type="ORF">GEV47_02625</name>
</gene>
<keyword evidence="2" id="KW-0479">Metal-binding</keyword>
<dbReference type="GO" id="GO:0046872">
    <property type="term" value="F:metal ion binding"/>
    <property type="evidence" value="ECO:0007669"/>
    <property type="project" value="UniProtKB-KW"/>
</dbReference>
<dbReference type="EMBL" id="WINI01000001">
    <property type="protein sequence ID" value="MQQ99580.1"/>
    <property type="molecule type" value="Genomic_DNA"/>
</dbReference>
<dbReference type="SUPFAM" id="SSF51197">
    <property type="entry name" value="Clavaminate synthase-like"/>
    <property type="match status" value="1"/>
</dbReference>
<keyword evidence="3" id="KW-0223">Dioxygenase</keyword>
<evidence type="ECO:0000256" key="3">
    <source>
        <dbReference type="ARBA" id="ARBA00022964"/>
    </source>
</evidence>
<dbReference type="SMART" id="SM00558">
    <property type="entry name" value="JmjC"/>
    <property type="match status" value="1"/>
</dbReference>
<dbReference type="Gene3D" id="3.40.366.30">
    <property type="entry name" value="50S ribosomal protein L16 arginine hydroxylase, Chain A, Domain 2"/>
    <property type="match status" value="1"/>
</dbReference>
<name>A0A843YQB4_9BURK</name>
<keyword evidence="8" id="KW-1185">Reference proteome</keyword>
<accession>A0A843YQB4</accession>
<dbReference type="PROSITE" id="PS51184">
    <property type="entry name" value="JMJC"/>
    <property type="match status" value="1"/>
</dbReference>
<dbReference type="OrthoDB" id="9764016at2"/>
<dbReference type="Pfam" id="PF08007">
    <property type="entry name" value="JmjC_2"/>
    <property type="match status" value="1"/>
</dbReference>
<dbReference type="InterPro" id="IPR003347">
    <property type="entry name" value="JmjC_dom"/>
</dbReference>
<dbReference type="Proteomes" id="UP000451565">
    <property type="component" value="Unassembled WGS sequence"/>
</dbReference>
<keyword evidence="4" id="KW-0560">Oxidoreductase</keyword>
<evidence type="ECO:0000259" key="6">
    <source>
        <dbReference type="PROSITE" id="PS51184"/>
    </source>
</evidence>
<dbReference type="Gene3D" id="2.60.120.650">
    <property type="entry name" value="Cupin"/>
    <property type="match status" value="1"/>
</dbReference>
<dbReference type="GO" id="GO:0016706">
    <property type="term" value="F:2-oxoglutarate-dependent dioxygenase activity"/>
    <property type="evidence" value="ECO:0007669"/>
    <property type="project" value="TreeGrafter"/>
</dbReference>
<dbReference type="AlphaFoldDB" id="A0A843YQB4"/>
<comment type="caution">
    <text evidence="7">The sequence shown here is derived from an EMBL/GenBank/DDBJ whole genome shotgun (WGS) entry which is preliminary data.</text>
</comment>
<evidence type="ECO:0000256" key="1">
    <source>
        <dbReference type="ARBA" id="ARBA00001954"/>
    </source>
</evidence>
<keyword evidence="5" id="KW-0408">Iron</keyword>
<protein>
    <submittedName>
        <fullName evidence="7">Cupin domain-containing protein</fullName>
    </submittedName>
</protein>
<evidence type="ECO:0000256" key="2">
    <source>
        <dbReference type="ARBA" id="ARBA00022723"/>
    </source>
</evidence>
<comment type="cofactor">
    <cofactor evidence="1">
        <name>Fe(2+)</name>
        <dbReference type="ChEBI" id="CHEBI:29033"/>
    </cofactor>
</comment>
<reference evidence="7 8" key="1">
    <citation type="submission" date="2019-10" db="EMBL/GenBank/DDBJ databases">
        <title>Glaciimonas soli sp. nov., a psychrophilic bacterium isolated from the forest soil of a high elevation mountain in Taiwan.</title>
        <authorList>
            <person name="Wang L.-T."/>
            <person name="Shieh W.Y."/>
        </authorList>
    </citation>
    <scope>NUCLEOTIDE SEQUENCE [LARGE SCALE GENOMIC DNA]</scope>
    <source>
        <strain evidence="7 8">GS1</strain>
    </source>
</reference>
<dbReference type="Pfam" id="PF20514">
    <property type="entry name" value="WHD_ROXA"/>
    <property type="match status" value="1"/>
</dbReference>
<dbReference type="RefSeq" id="WP_153233143.1">
    <property type="nucleotide sequence ID" value="NZ_WINI01000001.1"/>
</dbReference>
<evidence type="ECO:0000256" key="5">
    <source>
        <dbReference type="ARBA" id="ARBA00023004"/>
    </source>
</evidence>
<dbReference type="PANTHER" id="PTHR13096">
    <property type="entry name" value="MINA53 MYC INDUCED NUCLEAR ANTIGEN"/>
    <property type="match status" value="1"/>
</dbReference>